<sequence length="43" mass="5136">MDIFWLTVYVLVWPVIVAGTLFVIVRAFLREWRQARAEDRSLV</sequence>
<reference evidence="3" key="1">
    <citation type="journal article" date="2019" name="Int. J. Syst. Evol. Microbiol.">
        <title>The Global Catalogue of Microorganisms (GCM) 10K type strain sequencing project: providing services to taxonomists for standard genome sequencing and annotation.</title>
        <authorList>
            <consortium name="The Broad Institute Genomics Platform"/>
            <consortium name="The Broad Institute Genome Sequencing Center for Infectious Disease"/>
            <person name="Wu L."/>
            <person name="Ma J."/>
        </authorList>
    </citation>
    <scope>NUCLEOTIDE SEQUENCE [LARGE SCALE GENOMIC DNA]</scope>
    <source>
        <strain evidence="3">JCM 18952</strain>
    </source>
</reference>
<dbReference type="Proteomes" id="UP001501257">
    <property type="component" value="Unassembled WGS sequence"/>
</dbReference>
<dbReference type="RefSeq" id="WP_210100290.1">
    <property type="nucleotide sequence ID" value="NZ_BAABLK010000035.1"/>
</dbReference>
<keyword evidence="1" id="KW-0472">Membrane</keyword>
<dbReference type="EMBL" id="BAABLK010000035">
    <property type="protein sequence ID" value="GAA5228139.1"/>
    <property type="molecule type" value="Genomic_DNA"/>
</dbReference>
<keyword evidence="1" id="KW-1133">Transmembrane helix</keyword>
<name>A0ABP9TMW8_9MICC</name>
<comment type="caution">
    <text evidence="2">The sequence shown here is derived from an EMBL/GenBank/DDBJ whole genome shotgun (WGS) entry which is preliminary data.</text>
</comment>
<gene>
    <name evidence="2" type="ORF">GCM10025778_26720</name>
</gene>
<keyword evidence="3" id="KW-1185">Reference proteome</keyword>
<evidence type="ECO:0000313" key="2">
    <source>
        <dbReference type="EMBL" id="GAA5228139.1"/>
    </source>
</evidence>
<protein>
    <submittedName>
        <fullName evidence="2">Uncharacterized protein</fullName>
    </submittedName>
</protein>
<dbReference type="NCBIfam" id="NF038354">
    <property type="entry name" value="trnsprt_adja_43"/>
    <property type="match status" value="1"/>
</dbReference>
<accession>A0ABP9TMW8</accession>
<proteinExistence type="predicted"/>
<keyword evidence="1" id="KW-0812">Transmembrane</keyword>
<organism evidence="2 3">
    <name type="scientific">Paeniglutamicibacter antarcticus</name>
    <dbReference type="NCBI Taxonomy" id="494023"/>
    <lineage>
        <taxon>Bacteria</taxon>
        <taxon>Bacillati</taxon>
        <taxon>Actinomycetota</taxon>
        <taxon>Actinomycetes</taxon>
        <taxon>Micrococcales</taxon>
        <taxon>Micrococcaceae</taxon>
        <taxon>Paeniglutamicibacter</taxon>
    </lineage>
</organism>
<evidence type="ECO:0000256" key="1">
    <source>
        <dbReference type="SAM" id="Phobius"/>
    </source>
</evidence>
<dbReference type="InterPro" id="IPR049820">
    <property type="entry name" value="Trnsprt_adja_ssu-like"/>
</dbReference>
<evidence type="ECO:0000313" key="3">
    <source>
        <dbReference type="Proteomes" id="UP001501257"/>
    </source>
</evidence>
<feature type="transmembrane region" description="Helical" evidence="1">
    <location>
        <begin position="6"/>
        <end position="29"/>
    </location>
</feature>